<dbReference type="PANTHER" id="PTHR45912:SF3">
    <property type="entry name" value="CILIA- AND FLAGELLA-ASSOCIATED PROTEIN 47"/>
    <property type="match status" value="1"/>
</dbReference>
<dbReference type="HOGENOM" id="CLU_008435_0_0_1"/>
<evidence type="ECO:0000313" key="3">
    <source>
        <dbReference type="Proteomes" id="UP000005215"/>
    </source>
</evidence>
<dbReference type="PANTHER" id="PTHR45912">
    <property type="entry name" value="CILIA- AND FLAGELLA-ASSOCIATED PROTEIN 47"/>
    <property type="match status" value="1"/>
</dbReference>
<dbReference type="Pfam" id="PF24529">
    <property type="entry name" value="CFAP47"/>
    <property type="match status" value="1"/>
</dbReference>
<sequence length="3113" mass="353910">MDIERASPIPWDTDSQKKDVQLRVIPSELKFLNTVAGKVYRLPVTVHNLGRWNQKIRFQEPIKPQFKLILTNLDKALASGLHMTAMVEYHPDKDENTFDQLHISIGNKVIEVPLIGMIPSCELEVASLVDFGTIVANSKVYFKEIRIINHGKAPGIFKTDYQGQLPILMSPASGVVEAKSSMILRVNFCADQPRIVNEVAKVSLQGRPDIHFSIKAHVVEQIIELFNMNSDKKLECIRFGSVFFGTSKIEQAVLYNNSPESINWVAIIQDDSVGEEMGTNIRQRTDVALNNLTYLNKIKNIDITNFIFCVPNEGTLLPYQKVIITFCFSPKLVTDGKKDIDASHRQDYAVFLRFESVGSKDGFLRDDNYKTIKSDQFQKVELALTGSGLPVLLHFDPGKVLNFTPCFVGERSDILCIVQNRSKSLPVTYRFQKTAHFKIDPEKGKIDEGCIQNVMCSFIPHQIGKFKVKQVIDIIGPVADENLQSSSMKPFYHIYLEFNSICKPFTKKVVMKINPGISPLITNPIGHFVVSDLENYKVQAPVAMLQSAMTHIHDHRTNEESMKDALIAFPNDRAASIRSEDNRKHFRTIFTKIPRHTYVDPDFAYTDFEKLEKKAHQNYYDNYIKYLRSVRLQKEERKCIYSYDYTDIGIEPASGLKPPSLSEVEIEESQSSAECLIKANQLLSTKKIASKEMESLERKVLKELKAYPSTLHEKHDCSLILTPKQIHQVIVGPSVLNFGDVSVNSTNTHLLHVINMLPMYILIKLDTNLEELQKTKQLSYVIPPTSNTYISMIFESPTTGKFWKSFTFTVNSVPGGHILVMANIMPVTLELSLKELVLRPQSFLMKTCFRGTVRLYNRQNRSAQFGWQPVNTIKGMAFSIRPATGTVEAYSSLECEVMWQPSFNSPEKGDFILNVSEGNTLTLKCVAHIGHTKVVFLEPRILFSNSPQGLTTWRKAILHNVGKNHAYFKVAIRHANIIDLRIGGSVEIANIEIKPNVFNFNGTYVGATQIIPFVIKNKGITRAIVDFDFKNFPDFSMDFKDKSGEVLSPAVPGIYSLEIEENTSLECGIAFSPKEVATYDFSIQIYINSFKASELYTEYLSTKNSDLSKTTPLIKPCSVQATVLQAPLNLSSTEFVFHIPLHEMEANKKVNKTQDLLLHNISKQDVQWTLDFSDNDKPFKNGTFEFSILTGHLQPDEKCNVTITFCPSECIKYTVNIPMYLNDNPVCYRVLCLTGEIQSPKLLFDPPFIFFTPVPLDVTTGMDINILPQNYFSSTLNFQIPSVRLLDNDEIHPLSVMFRKGRIITGSNNGINNELFCHLSFKSSKPVSFFTNILFYDDGDNWFSLPVTATAENCILTIYPYLAIHLDKQKIILKDGKLGSFMFPHQDVELPSSASINMTSTATKFNDAELTSGNLFVGMDTLQEDLDFDESKTPKMADDGKEEKNEQFFSLEEGSKAYNFFQKVVNAAQTWFSLFGWPEGPHSLSIPETIRRDVQKIQFYSSTSSSKKYARQNDFTKYNKTIYDVLLHLSGRMPPGINSSQSLPMDNPERITQLYLQHSSLLEFLNAQGGCISHVLPEFLLEPQDYKKWLEISSSSNSTPLSSCASKEKCSVIIDMDKFEDWSKRAWTDVFLQIYKVLVLSRVTPHCSSNAPHIHVKNTPKINPTFISSNIYSSSERILLSWLNTNYENTRHIIWENYSVPSERWIVNFDKDLLDGLVLAAQLAAYCPFLIKSHFVNMYTRPRRPEQYLHNCLIIINSLYEIGFDLNIQATDICDPNPILMLMLCVYMYERLPTYLPKKVVPFHCTLYDTVIRQIVLKNSSMKNLVYNATIVGRDAADFSLDQAGNVVTISPKNQINITLKFTSRFLHPAEASLLLISKSKCGIGGVTMTFALKGEVLDFKAIEILKCKTPCYQWKKVTINVKNPFPTAGDFSVILVESTTFVYLPSQLTEYGQHISYDKRCDDAQDSSHIKMGLKTSIKSNFIREFFCSVQNLSLEGRGSSSLELYYLPFDIHIRYCAIILHNKEIGELIYIVEGKGLIPLPSNFLPMKLSTTINYSNPLGEDPVLYLKCELRQILDVDLKLPLTNEAKEKALAFAAQQQMSTIEYERRLITGTLESSSVRVAIALLGLTKIESLMLFNMSKLKKPKSILYRTELSLPEHFDIPRKIYIPQISETQAKLTQPTGFIPSDTTAADGCVSVPLRFAPLSPGRYPCKILLTSRYDVRLYCVEGVVNEEYPEAKFEFQTPAFEPLVQNIPINNKTKTEWKCQVNIEGEWFYGPPILYVGPGETVQYPLTFKPILECEIMGKLILQNEVDGMEHIFDIKGIGKKPLALEHISVDCEVGNVTNKSIMVPNYTRTTITFKVSSDLPIVWGNPYITIDPDNSVPYILHVCPWKHGIFKGIISFSVKSRDDVESQEEPDTDQEFSIQKSPSEISPIFLEEDSDDNFSNLRIWYHLEIHSSPGPPLSTIEMQCIALETVCIEIPISNPKEKIIHIDVKLTNDALSGLQELTLNPLECVNYIVWYSPATTGYKEESIIFQPEMGEEFWYLLKLTTELPKTNTIPEIQCDLGKKIIYIKKLYTTSLYVIQTIPLYNPTHETLELQVTNSNPENFVLEIDRRSPLIILPHSTTEISVYFYPSALGRAGHETCINFGCAQFKEWKFCLYGLGLLPQPVDTEKITTPLGLQSSFIIPFKNPTEEDVVINIMLTNHEQLRHLLIDQRWDNFINENSAFQFNSLRIALPPKGNIDIPVLFMPKIMKLCKTMVIVQMMRANGEKWHIDNFDELDTEIKRSMGVDNQEIQTIQWIYPFIGLPQAPFPKSPSVVIKCQSRKRVEEKVEVTLIGDFFGPSPAPELTEFLVLPKRNSYSNAFEDFIAIPKLREFEYEIEFENEVMKSNLESCLALYLIKKSYNIKHQMISLVFNLTFTPKKPLRSHITLKIECLTDGIWKFPMLLIATKPEVDDVIDIEGIGLLKESTTDFRLTSQTRYSEPFTAYFLPGSDPEFFVKPQSGELPPYNTKGILIVVGFKPRMYSKKYKATLVIETEDMYWLYEINGLPPASTSLINVKAKIDSTNKRYDNMPIRQHNFVRENTKLIRTGVSSTIKGAPLMMKNK</sequence>
<dbReference type="GO" id="GO:0007288">
    <property type="term" value="P:sperm axoneme assembly"/>
    <property type="evidence" value="ECO:0007669"/>
    <property type="project" value="Ensembl"/>
</dbReference>
<dbReference type="EMBL" id="AGTP01031345">
    <property type="status" value="NOT_ANNOTATED_CDS"/>
    <property type="molecule type" value="Genomic_DNA"/>
</dbReference>
<dbReference type="InterPro" id="IPR056343">
    <property type="entry name" value="CFAP47_dom"/>
</dbReference>
<dbReference type="FunCoup" id="I3M9Y4">
    <property type="interactions" value="39"/>
</dbReference>
<dbReference type="EMBL" id="AGTP01031348">
    <property type="status" value="NOT_ANNOTATED_CDS"/>
    <property type="molecule type" value="Genomic_DNA"/>
</dbReference>
<dbReference type="SUPFAM" id="SSF47576">
    <property type="entry name" value="Calponin-homology domain, CH-domain"/>
    <property type="match status" value="1"/>
</dbReference>
<dbReference type="EMBL" id="AGTP01031343">
    <property type="status" value="NOT_ANNOTATED_CDS"/>
    <property type="molecule type" value="Genomic_DNA"/>
</dbReference>
<evidence type="ECO:0000313" key="2">
    <source>
        <dbReference type="Ensembl" id="ENSSTOP00000006743.3"/>
    </source>
</evidence>
<dbReference type="EMBL" id="AGTP01031346">
    <property type="status" value="NOT_ANNOTATED_CDS"/>
    <property type="molecule type" value="Genomic_DNA"/>
</dbReference>
<dbReference type="InterPro" id="IPR058952">
    <property type="entry name" value="Ig_CFAP47"/>
</dbReference>
<dbReference type="EMBL" id="AGTP01031344">
    <property type="status" value="NOT_ANNOTATED_CDS"/>
    <property type="molecule type" value="Genomic_DNA"/>
</dbReference>
<keyword evidence="3" id="KW-1185">Reference proteome</keyword>
<dbReference type="GO" id="GO:0005929">
    <property type="term" value="C:cilium"/>
    <property type="evidence" value="ECO:0007669"/>
    <property type="project" value="TreeGrafter"/>
</dbReference>
<dbReference type="PROSITE" id="PS50021">
    <property type="entry name" value="CH"/>
    <property type="match status" value="1"/>
</dbReference>
<dbReference type="EMBL" id="AGTP01031349">
    <property type="status" value="NOT_ANNOTATED_CDS"/>
    <property type="molecule type" value="Genomic_DNA"/>
</dbReference>
<accession>I3M9Y4</accession>
<dbReference type="Ensembl" id="ENSSTOT00000007544.3">
    <property type="protein sequence ID" value="ENSSTOP00000006743.3"/>
    <property type="gene ID" value="ENSSTOG00000007533.3"/>
</dbReference>
<dbReference type="Gene3D" id="1.10.418.10">
    <property type="entry name" value="Calponin-like domain"/>
    <property type="match status" value="1"/>
</dbReference>
<evidence type="ECO:0000259" key="1">
    <source>
        <dbReference type="PROSITE" id="PS50021"/>
    </source>
</evidence>
<dbReference type="GO" id="GO:0120212">
    <property type="term" value="C:sperm head-tail coupling apparatus"/>
    <property type="evidence" value="ECO:0007669"/>
    <property type="project" value="Ensembl"/>
</dbReference>
<dbReference type="Gene3D" id="2.60.40.10">
    <property type="entry name" value="Immunoglobulins"/>
    <property type="match status" value="5"/>
</dbReference>
<dbReference type="InterPro" id="IPR036872">
    <property type="entry name" value="CH_dom_sf"/>
</dbReference>
<dbReference type="EMBL" id="AGTP01031347">
    <property type="status" value="NOT_ANNOTATED_CDS"/>
    <property type="molecule type" value="Genomic_DNA"/>
</dbReference>
<dbReference type="Proteomes" id="UP000005215">
    <property type="component" value="Unassembled WGS sequence"/>
</dbReference>
<dbReference type="Pfam" id="PF26579">
    <property type="entry name" value="Ig_CFAP47"/>
    <property type="match status" value="1"/>
</dbReference>
<dbReference type="STRING" id="43179.ENSSTOP00000006743"/>
<dbReference type="InterPro" id="IPR013783">
    <property type="entry name" value="Ig-like_fold"/>
</dbReference>
<reference evidence="2" key="2">
    <citation type="submission" date="2025-08" db="UniProtKB">
        <authorList>
            <consortium name="Ensembl"/>
        </authorList>
    </citation>
    <scope>IDENTIFICATION</scope>
</reference>
<dbReference type="GeneTree" id="ENSGT00940000159699"/>
<dbReference type="EMBL" id="AGTP01031341">
    <property type="status" value="NOT_ANNOTATED_CDS"/>
    <property type="molecule type" value="Genomic_DNA"/>
</dbReference>
<reference evidence="3" key="1">
    <citation type="submission" date="2011-11" db="EMBL/GenBank/DDBJ databases">
        <title>The Draft Genome of Spermophilus tridecemlineatus.</title>
        <authorList>
            <consortium name="The Broad Institute Genome Assembly &amp; Analysis Group"/>
            <consortium name="Computational R&amp;D Group"/>
            <consortium name="and Sequencing Platform"/>
            <person name="Di Palma F."/>
            <person name="Alfoldi J."/>
            <person name="Johnson J."/>
            <person name="Berlin A."/>
            <person name="Gnerre S."/>
            <person name="Jaffe D."/>
            <person name="MacCallum I."/>
            <person name="Young S."/>
            <person name="Walker B.J."/>
            <person name="Lindblad-Toh K."/>
        </authorList>
    </citation>
    <scope>NUCLEOTIDE SEQUENCE [LARGE SCALE GENOMIC DNA]</scope>
</reference>
<protein>
    <recommendedName>
        <fullName evidence="1">Calponin-homology (CH) domain-containing protein</fullName>
    </recommendedName>
</protein>
<dbReference type="InterPro" id="IPR001715">
    <property type="entry name" value="CH_dom"/>
</dbReference>
<dbReference type="EMBL" id="AGTP01031342">
    <property type="status" value="NOT_ANNOTATED_CDS"/>
    <property type="molecule type" value="Genomic_DNA"/>
</dbReference>
<dbReference type="Pfam" id="PF00307">
    <property type="entry name" value="CH"/>
    <property type="match status" value="1"/>
</dbReference>
<dbReference type="InParanoid" id="I3M9Y4"/>
<feature type="domain" description="Calponin-homology (CH)" evidence="1">
    <location>
        <begin position="1673"/>
        <end position="1793"/>
    </location>
</feature>
<dbReference type="eggNOG" id="ENOG502QQ4Q">
    <property type="taxonomic scope" value="Eukaryota"/>
</dbReference>
<proteinExistence type="predicted"/>
<dbReference type="EMBL" id="AGTP01031340">
    <property type="status" value="NOT_ANNOTATED_CDS"/>
    <property type="molecule type" value="Genomic_DNA"/>
</dbReference>
<name>I3M9Y4_ICTTR</name>
<reference evidence="2" key="3">
    <citation type="submission" date="2025-09" db="UniProtKB">
        <authorList>
            <consortium name="Ensembl"/>
        </authorList>
    </citation>
    <scope>IDENTIFICATION</scope>
</reference>
<organism evidence="2 3">
    <name type="scientific">Ictidomys tridecemlineatus</name>
    <name type="common">Thirteen-lined ground squirrel</name>
    <name type="synonym">Spermophilus tridecemlineatus</name>
    <dbReference type="NCBI Taxonomy" id="43179"/>
    <lineage>
        <taxon>Eukaryota</taxon>
        <taxon>Metazoa</taxon>
        <taxon>Chordata</taxon>
        <taxon>Craniata</taxon>
        <taxon>Vertebrata</taxon>
        <taxon>Euteleostomi</taxon>
        <taxon>Mammalia</taxon>
        <taxon>Eutheria</taxon>
        <taxon>Euarchontoglires</taxon>
        <taxon>Glires</taxon>
        <taxon>Rodentia</taxon>
        <taxon>Sciuromorpha</taxon>
        <taxon>Sciuridae</taxon>
        <taxon>Xerinae</taxon>
        <taxon>Marmotini</taxon>
        <taxon>Ictidomys</taxon>
    </lineage>
</organism>